<dbReference type="EMBL" id="KB320698">
    <property type="protein sequence ID" value="ELW65259.1"/>
    <property type="molecule type" value="Genomic_DNA"/>
</dbReference>
<dbReference type="AlphaFoldDB" id="L9KRY6"/>
<dbReference type="FunCoup" id="L9KRY6">
    <property type="interactions" value="3"/>
</dbReference>
<evidence type="ECO:0000313" key="2">
    <source>
        <dbReference type="EMBL" id="ELW65259.1"/>
    </source>
</evidence>
<sequence length="119" mass="12734">SATAPTTSSAPCPSNHPTQEHFILAFFAGVLMTLLLVALVVLIIKSYKKCHSTPQASDPHSDPPAKISPIPEESLTYASMIFKTTEENSHLTKSQSADMDPVVYAPIKLAHSPCLSSEA</sequence>
<dbReference type="PANTHER" id="PTHR37997:SF1">
    <property type="entry name" value="TRANSMEMBRANE PROTEIN C1ORF162"/>
    <property type="match status" value="1"/>
</dbReference>
<keyword evidence="1" id="KW-1133">Transmembrane helix</keyword>
<keyword evidence="1" id="KW-0472">Membrane</keyword>
<gene>
    <name evidence="2" type="ORF">TREES_T100005405</name>
</gene>
<keyword evidence="1" id="KW-0812">Transmembrane</keyword>
<dbReference type="InterPro" id="IPR037763">
    <property type="entry name" value="C1orf162"/>
</dbReference>
<dbReference type="PANTHER" id="PTHR37997">
    <property type="entry name" value="TRANSMEMBRANE PROTEIN C1ORF162"/>
    <property type="match status" value="1"/>
</dbReference>
<protein>
    <submittedName>
        <fullName evidence="2">Uncharacterized protein</fullName>
    </submittedName>
</protein>
<organism evidence="2 3">
    <name type="scientific">Tupaia chinensis</name>
    <name type="common">Chinese tree shrew</name>
    <name type="synonym">Tupaia belangeri chinensis</name>
    <dbReference type="NCBI Taxonomy" id="246437"/>
    <lineage>
        <taxon>Eukaryota</taxon>
        <taxon>Metazoa</taxon>
        <taxon>Chordata</taxon>
        <taxon>Craniata</taxon>
        <taxon>Vertebrata</taxon>
        <taxon>Euteleostomi</taxon>
        <taxon>Mammalia</taxon>
        <taxon>Eutheria</taxon>
        <taxon>Euarchontoglires</taxon>
        <taxon>Scandentia</taxon>
        <taxon>Tupaiidae</taxon>
        <taxon>Tupaia</taxon>
    </lineage>
</organism>
<accession>L9KRY6</accession>
<dbReference type="InParanoid" id="L9KRY6"/>
<dbReference type="Proteomes" id="UP000011518">
    <property type="component" value="Unassembled WGS sequence"/>
</dbReference>
<feature type="transmembrane region" description="Helical" evidence="1">
    <location>
        <begin position="22"/>
        <end position="44"/>
    </location>
</feature>
<feature type="non-terminal residue" evidence="2">
    <location>
        <position position="1"/>
    </location>
</feature>
<reference evidence="3" key="2">
    <citation type="journal article" date="2013" name="Nat. Commun.">
        <title>Genome of the Chinese tree shrew.</title>
        <authorList>
            <person name="Fan Y."/>
            <person name="Huang Z.Y."/>
            <person name="Cao C.C."/>
            <person name="Chen C.S."/>
            <person name="Chen Y.X."/>
            <person name="Fan D.D."/>
            <person name="He J."/>
            <person name="Hou H.L."/>
            <person name="Hu L."/>
            <person name="Hu X.T."/>
            <person name="Jiang X.T."/>
            <person name="Lai R."/>
            <person name="Lang Y.S."/>
            <person name="Liang B."/>
            <person name="Liao S.G."/>
            <person name="Mu D."/>
            <person name="Ma Y.Y."/>
            <person name="Niu Y.Y."/>
            <person name="Sun X.Q."/>
            <person name="Xia J.Q."/>
            <person name="Xiao J."/>
            <person name="Xiong Z.Q."/>
            <person name="Xu L."/>
            <person name="Yang L."/>
            <person name="Zhang Y."/>
            <person name="Zhao W."/>
            <person name="Zhao X.D."/>
            <person name="Zheng Y.T."/>
            <person name="Zhou J.M."/>
            <person name="Zhu Y.B."/>
            <person name="Zhang G.J."/>
            <person name="Wang J."/>
            <person name="Yao Y.G."/>
        </authorList>
    </citation>
    <scope>NUCLEOTIDE SEQUENCE [LARGE SCALE GENOMIC DNA]</scope>
</reference>
<evidence type="ECO:0000313" key="3">
    <source>
        <dbReference type="Proteomes" id="UP000011518"/>
    </source>
</evidence>
<proteinExistence type="predicted"/>
<dbReference type="STRING" id="246437.L9KRY6"/>
<keyword evidence="3" id="KW-1185">Reference proteome</keyword>
<evidence type="ECO:0000256" key="1">
    <source>
        <dbReference type="SAM" id="Phobius"/>
    </source>
</evidence>
<dbReference type="eggNOG" id="ENOG502TE6S">
    <property type="taxonomic scope" value="Eukaryota"/>
</dbReference>
<reference evidence="3" key="1">
    <citation type="submission" date="2012-07" db="EMBL/GenBank/DDBJ databases">
        <title>Genome of the Chinese tree shrew, a rising model animal genetically related to primates.</title>
        <authorList>
            <person name="Zhang G."/>
            <person name="Fan Y."/>
            <person name="Yao Y."/>
            <person name="Huang Z."/>
        </authorList>
    </citation>
    <scope>NUCLEOTIDE SEQUENCE [LARGE SCALE GENOMIC DNA]</scope>
</reference>
<name>L9KRY6_TUPCH</name>